<proteinExistence type="predicted"/>
<keyword evidence="1" id="KW-0732">Signal</keyword>
<dbReference type="RefSeq" id="WP_053223414.1">
    <property type="nucleotide sequence ID" value="NZ_JSVA01000009.1"/>
</dbReference>
<evidence type="ECO:0000313" key="3">
    <source>
        <dbReference type="Proteomes" id="UP000036908"/>
    </source>
</evidence>
<dbReference type="AlphaFoldDB" id="A0A0L8AL87"/>
<evidence type="ECO:0000313" key="2">
    <source>
        <dbReference type="EMBL" id="KOF02982.1"/>
    </source>
</evidence>
<accession>A0A0L8AL87</accession>
<sequence>MRIKSLIVTFITIGLCFSMQVNAQNKEKYDIKKANKTITEFKKADNSLETFFENSFGYAVFPSIGKGGIGIGGAAGKGVVFKQGEMIGGSNMTQITVGFQFGGQEYSEIIFFEDADSFNRFINNKYQFAAQVSAVALKSGISADASYTDGVAVFTQAKGGLMYEASIGGQKFKFVSENEMK</sequence>
<evidence type="ECO:0008006" key="4">
    <source>
        <dbReference type="Google" id="ProtNLM"/>
    </source>
</evidence>
<dbReference type="PATRIC" id="fig|1566026.4.peg.3666"/>
<organism evidence="2 3">
    <name type="scientific">Roseivirga seohaensis subsp. aquiponti</name>
    <dbReference type="NCBI Taxonomy" id="1566026"/>
    <lineage>
        <taxon>Bacteria</taxon>
        <taxon>Pseudomonadati</taxon>
        <taxon>Bacteroidota</taxon>
        <taxon>Cytophagia</taxon>
        <taxon>Cytophagales</taxon>
        <taxon>Roseivirgaceae</taxon>
        <taxon>Roseivirga</taxon>
    </lineage>
</organism>
<keyword evidence="3" id="KW-1185">Reference proteome</keyword>
<feature type="signal peptide" evidence="1">
    <location>
        <begin position="1"/>
        <end position="23"/>
    </location>
</feature>
<gene>
    <name evidence="2" type="ORF">OB69_09145</name>
</gene>
<dbReference type="EMBL" id="JSVA01000009">
    <property type="protein sequence ID" value="KOF02982.1"/>
    <property type="molecule type" value="Genomic_DNA"/>
</dbReference>
<comment type="caution">
    <text evidence="2">The sequence shown here is derived from an EMBL/GenBank/DDBJ whole genome shotgun (WGS) entry which is preliminary data.</text>
</comment>
<reference evidence="3" key="1">
    <citation type="submission" date="2014-11" db="EMBL/GenBank/DDBJ databases">
        <title>Genome sequencing of Roseivirga sp. D-25.</title>
        <authorList>
            <person name="Selvaratnam C."/>
            <person name="Thevarajoo S."/>
            <person name="Goh K.M."/>
            <person name="Eee R."/>
            <person name="Chan K.-G."/>
            <person name="Chong C.S."/>
        </authorList>
    </citation>
    <scope>NUCLEOTIDE SEQUENCE [LARGE SCALE GENOMIC DNA]</scope>
    <source>
        <strain evidence="3">D-25</strain>
    </source>
</reference>
<protein>
    <recommendedName>
        <fullName evidence="4">Ysc84 actin-binding domain-containing protein</fullName>
    </recommendedName>
</protein>
<feature type="chain" id="PRO_5005580100" description="Ysc84 actin-binding domain-containing protein" evidence="1">
    <location>
        <begin position="24"/>
        <end position="181"/>
    </location>
</feature>
<dbReference type="Proteomes" id="UP000036908">
    <property type="component" value="Unassembled WGS sequence"/>
</dbReference>
<evidence type="ECO:0000256" key="1">
    <source>
        <dbReference type="SAM" id="SignalP"/>
    </source>
</evidence>
<name>A0A0L8AL87_9BACT</name>